<feature type="domain" description="Peripheral subunit-binding (PSBD)" evidence="9">
    <location>
        <begin position="120"/>
        <end position="157"/>
    </location>
</feature>
<dbReference type="SUPFAM" id="SSF51230">
    <property type="entry name" value="Single hybrid motif"/>
    <property type="match status" value="1"/>
</dbReference>
<dbReference type="PROSITE" id="PS00189">
    <property type="entry name" value="LIPOYL"/>
    <property type="match status" value="1"/>
</dbReference>
<evidence type="ECO:0000256" key="1">
    <source>
        <dbReference type="ARBA" id="ARBA00001938"/>
    </source>
</evidence>
<dbReference type="OrthoDB" id="9805770at2"/>
<keyword evidence="10" id="KW-0670">Pyruvate</keyword>
<dbReference type="InterPro" id="IPR004167">
    <property type="entry name" value="PSBD"/>
</dbReference>
<dbReference type="PROSITE" id="PS51826">
    <property type="entry name" value="PSBD"/>
    <property type="match status" value="2"/>
</dbReference>
<dbReference type="PANTHER" id="PTHR23151:SF90">
    <property type="entry name" value="DIHYDROLIPOYLLYSINE-RESIDUE ACETYLTRANSFERASE COMPONENT OF PYRUVATE DEHYDROGENASE COMPLEX, MITOCHONDRIAL-RELATED"/>
    <property type="match status" value="1"/>
</dbReference>
<dbReference type="AlphaFoldDB" id="A0A347ZS69"/>
<dbReference type="InterPro" id="IPR000089">
    <property type="entry name" value="Biotin_lipoyl"/>
</dbReference>
<evidence type="ECO:0000256" key="5">
    <source>
        <dbReference type="ARBA" id="ARBA00023315"/>
    </source>
</evidence>
<dbReference type="EMBL" id="QUMS01000001">
    <property type="protein sequence ID" value="REG11285.1"/>
    <property type="molecule type" value="Genomic_DNA"/>
</dbReference>
<dbReference type="InterPro" id="IPR011053">
    <property type="entry name" value="Single_hybrid_motif"/>
</dbReference>
<dbReference type="GO" id="GO:0016746">
    <property type="term" value="F:acyltransferase activity"/>
    <property type="evidence" value="ECO:0007669"/>
    <property type="project" value="UniProtKB-KW"/>
</dbReference>
<dbReference type="FunFam" id="3.30.559.10:FF:000007">
    <property type="entry name" value="Dihydrolipoamide acetyltransferase component of pyruvate dehydrogenase complex"/>
    <property type="match status" value="1"/>
</dbReference>
<keyword evidence="4 6" id="KW-0450">Lipoyl</keyword>
<dbReference type="SUPFAM" id="SSF52777">
    <property type="entry name" value="CoA-dependent acyltransferases"/>
    <property type="match status" value="1"/>
</dbReference>
<feature type="region of interest" description="Disordered" evidence="7">
    <location>
        <begin position="83"/>
        <end position="108"/>
    </location>
</feature>
<keyword evidence="3 6" id="KW-0808">Transferase</keyword>
<dbReference type="Gene3D" id="3.30.559.10">
    <property type="entry name" value="Chloramphenicol acetyltransferase-like domain"/>
    <property type="match status" value="1"/>
</dbReference>
<dbReference type="InterPro" id="IPR045257">
    <property type="entry name" value="E2/Pdx1"/>
</dbReference>
<dbReference type="GO" id="GO:0045254">
    <property type="term" value="C:pyruvate dehydrogenase complex"/>
    <property type="evidence" value="ECO:0007669"/>
    <property type="project" value="InterPro"/>
</dbReference>
<evidence type="ECO:0000256" key="6">
    <source>
        <dbReference type="RuleBase" id="RU003423"/>
    </source>
</evidence>
<evidence type="ECO:0000313" key="10">
    <source>
        <dbReference type="EMBL" id="REG11285.1"/>
    </source>
</evidence>
<dbReference type="CDD" id="cd06849">
    <property type="entry name" value="lipoyl_domain"/>
    <property type="match status" value="1"/>
</dbReference>
<organism evidence="10 11">
    <name type="scientific">Pelolinea submarina</name>
    <dbReference type="NCBI Taxonomy" id="913107"/>
    <lineage>
        <taxon>Bacteria</taxon>
        <taxon>Bacillati</taxon>
        <taxon>Chloroflexota</taxon>
        <taxon>Anaerolineae</taxon>
        <taxon>Anaerolineales</taxon>
        <taxon>Anaerolineaceae</taxon>
        <taxon>Pelolinea</taxon>
    </lineage>
</organism>
<dbReference type="Pfam" id="PF00198">
    <property type="entry name" value="2-oxoacid_dh"/>
    <property type="match status" value="1"/>
</dbReference>
<evidence type="ECO:0000256" key="4">
    <source>
        <dbReference type="ARBA" id="ARBA00022823"/>
    </source>
</evidence>
<dbReference type="Pfam" id="PF02817">
    <property type="entry name" value="E3_binding"/>
    <property type="match status" value="2"/>
</dbReference>
<dbReference type="Gene3D" id="2.40.50.100">
    <property type="match status" value="1"/>
</dbReference>
<name>A0A347ZS69_9CHLR</name>
<dbReference type="Gene3D" id="4.10.320.10">
    <property type="entry name" value="E3-binding domain"/>
    <property type="match status" value="2"/>
</dbReference>
<dbReference type="GO" id="GO:0006086">
    <property type="term" value="P:pyruvate decarboxylation to acetyl-CoA"/>
    <property type="evidence" value="ECO:0007669"/>
    <property type="project" value="InterPro"/>
</dbReference>
<feature type="domain" description="Peripheral subunit-binding (PSBD)" evidence="9">
    <location>
        <begin position="168"/>
        <end position="205"/>
    </location>
</feature>
<evidence type="ECO:0000256" key="7">
    <source>
        <dbReference type="SAM" id="MobiDB-lite"/>
    </source>
</evidence>
<gene>
    <name evidence="10" type="ORF">DFR64_1163</name>
</gene>
<comment type="caution">
    <text evidence="10">The sequence shown here is derived from an EMBL/GenBank/DDBJ whole genome shotgun (WGS) entry which is preliminary data.</text>
</comment>
<comment type="similarity">
    <text evidence="2 6">Belongs to the 2-oxoacid dehydrogenase family.</text>
</comment>
<dbReference type="EC" id="2.3.1.-" evidence="6"/>
<reference evidence="10 11" key="1">
    <citation type="submission" date="2018-08" db="EMBL/GenBank/DDBJ databases">
        <title>Genomic Encyclopedia of Type Strains, Phase IV (KMG-IV): sequencing the most valuable type-strain genomes for metagenomic binning, comparative biology and taxonomic classification.</title>
        <authorList>
            <person name="Goeker M."/>
        </authorList>
    </citation>
    <scope>NUCLEOTIDE SEQUENCE [LARGE SCALE GENOMIC DNA]</scope>
    <source>
        <strain evidence="10 11">DSM 23923</strain>
    </source>
</reference>
<dbReference type="PANTHER" id="PTHR23151">
    <property type="entry name" value="DIHYDROLIPOAMIDE ACETYL/SUCCINYL-TRANSFERASE-RELATED"/>
    <property type="match status" value="1"/>
</dbReference>
<dbReference type="SUPFAM" id="SSF47005">
    <property type="entry name" value="Peripheral subunit-binding domain of 2-oxo acid dehydrogenase complex"/>
    <property type="match status" value="2"/>
</dbReference>
<feature type="domain" description="Lipoyl-binding" evidence="8">
    <location>
        <begin position="2"/>
        <end position="77"/>
    </location>
</feature>
<evidence type="ECO:0000259" key="9">
    <source>
        <dbReference type="PROSITE" id="PS51826"/>
    </source>
</evidence>
<sequence>MAKEIIMPKFGFTQEESEILEWLKQDGDKVDKGDPIAVVSTDKISMEVEAPEAGIIGGIRYKVGDIVPVTRIIAYVLQPGEKAPETDTAAPAPQAEAPAAPVVEEKAAQPAAAASSSAFSISPVAQRLADDLNIDVSQISGTGRDGQVTKKDVEDFAAALKAGAGKINATPAARRIAQEKGVKLQPLNGSGPSGRIQAADVSSARVSAPAAQPAMAAAPGMGAIPGLTVLKEIPLVGMRRTIAQNMQRSMQQAPHMFLQVDVEMDAAEGLRKLANQNKVADAPKISVTALIVKAVAWALKQNPIINSQYTDEKIIEYADINIGIATALDNGLIVPVIHNADSKDLLEISLELGDLAQRARSNKLQPDDLAGGTFTISNLGMFGIDRFTAIINPPQSAILAVGKMNKVFVPDENDQPVLQRQVAFTLSADHRVMDGSQAAKFLTDLKDSLLNLGEILK</sequence>
<evidence type="ECO:0000256" key="2">
    <source>
        <dbReference type="ARBA" id="ARBA00007317"/>
    </source>
</evidence>
<dbReference type="RefSeq" id="WP_116224422.1">
    <property type="nucleotide sequence ID" value="NZ_AP018437.1"/>
</dbReference>
<keyword evidence="11" id="KW-1185">Reference proteome</keyword>
<dbReference type="PROSITE" id="PS50968">
    <property type="entry name" value="BIOTINYL_LIPOYL"/>
    <property type="match status" value="1"/>
</dbReference>
<dbReference type="InterPro" id="IPR003016">
    <property type="entry name" value="2-oxoA_DH_lipoyl-BS"/>
</dbReference>
<evidence type="ECO:0000256" key="3">
    <source>
        <dbReference type="ARBA" id="ARBA00022679"/>
    </source>
</evidence>
<proteinExistence type="inferred from homology"/>
<dbReference type="InterPro" id="IPR001078">
    <property type="entry name" value="2-oxoacid_DH_actylTfrase"/>
</dbReference>
<dbReference type="Proteomes" id="UP000256388">
    <property type="component" value="Unassembled WGS sequence"/>
</dbReference>
<dbReference type="Pfam" id="PF00364">
    <property type="entry name" value="Biotin_lipoyl"/>
    <property type="match status" value="1"/>
</dbReference>
<accession>A0A347ZS69</accession>
<evidence type="ECO:0000259" key="8">
    <source>
        <dbReference type="PROSITE" id="PS50968"/>
    </source>
</evidence>
<comment type="cofactor">
    <cofactor evidence="1 6">
        <name>(R)-lipoate</name>
        <dbReference type="ChEBI" id="CHEBI:83088"/>
    </cofactor>
</comment>
<dbReference type="InterPro" id="IPR036625">
    <property type="entry name" value="E3-bd_dom_sf"/>
</dbReference>
<keyword evidence="5 6" id="KW-0012">Acyltransferase</keyword>
<evidence type="ECO:0000313" key="11">
    <source>
        <dbReference type="Proteomes" id="UP000256388"/>
    </source>
</evidence>
<dbReference type="InterPro" id="IPR023213">
    <property type="entry name" value="CAT-like_dom_sf"/>
</dbReference>
<protein>
    <recommendedName>
        <fullName evidence="6">Dihydrolipoamide acetyltransferase component of pyruvate dehydrogenase complex</fullName>
        <ecNumber evidence="6">2.3.1.-</ecNumber>
    </recommendedName>
</protein>
<feature type="compositionally biased region" description="Low complexity" evidence="7">
    <location>
        <begin position="89"/>
        <end position="108"/>
    </location>
</feature>